<proteinExistence type="predicted"/>
<evidence type="ECO:0000256" key="2">
    <source>
        <dbReference type="SAM" id="SignalP"/>
    </source>
</evidence>
<feature type="chain" id="PRO_5036743238" description="Copper chaperone PCu(A)C" evidence="2">
    <location>
        <begin position="22"/>
        <end position="248"/>
    </location>
</feature>
<dbReference type="PROSITE" id="PS51257">
    <property type="entry name" value="PROKAR_LIPOPROTEIN"/>
    <property type="match status" value="1"/>
</dbReference>
<evidence type="ECO:0000256" key="1">
    <source>
        <dbReference type="SAM" id="MobiDB-lite"/>
    </source>
</evidence>
<comment type="caution">
    <text evidence="3">The sequence shown here is derived from an EMBL/GenBank/DDBJ whole genome shotgun (WGS) entry which is preliminary data.</text>
</comment>
<feature type="compositionally biased region" description="Low complexity" evidence="1">
    <location>
        <begin position="224"/>
        <end position="237"/>
    </location>
</feature>
<feature type="signal peptide" evidence="2">
    <location>
        <begin position="1"/>
        <end position="21"/>
    </location>
</feature>
<dbReference type="Proteomes" id="UP000649753">
    <property type="component" value="Unassembled WGS sequence"/>
</dbReference>
<dbReference type="InterPro" id="IPR036182">
    <property type="entry name" value="PCuAC_sf"/>
</dbReference>
<evidence type="ECO:0000313" key="4">
    <source>
        <dbReference type="Proteomes" id="UP000649753"/>
    </source>
</evidence>
<feature type="region of interest" description="Disordered" evidence="1">
    <location>
        <begin position="224"/>
        <end position="248"/>
    </location>
</feature>
<dbReference type="AlphaFoldDB" id="A0A927M4L3"/>
<name>A0A927M4L3_9ACTN</name>
<evidence type="ECO:0008006" key="5">
    <source>
        <dbReference type="Google" id="ProtNLM"/>
    </source>
</evidence>
<dbReference type="EMBL" id="JADBEB010000001">
    <property type="protein sequence ID" value="MBE1486546.1"/>
    <property type="molecule type" value="Genomic_DNA"/>
</dbReference>
<feature type="compositionally biased region" description="Acidic residues" evidence="1">
    <location>
        <begin position="238"/>
        <end position="248"/>
    </location>
</feature>
<reference evidence="3" key="1">
    <citation type="submission" date="2020-10" db="EMBL/GenBank/DDBJ databases">
        <title>Sequencing the genomes of 1000 actinobacteria strains.</title>
        <authorList>
            <person name="Klenk H.-P."/>
        </authorList>
    </citation>
    <scope>NUCLEOTIDE SEQUENCE</scope>
    <source>
        <strain evidence="3">DSM 46832</strain>
    </source>
</reference>
<gene>
    <name evidence="3" type="ORF">H4W31_002184</name>
</gene>
<protein>
    <recommendedName>
        <fullName evidence="5">Copper chaperone PCu(A)C</fullName>
    </recommendedName>
</protein>
<accession>A0A927M4L3</accession>
<keyword evidence="2" id="KW-0732">Signal</keyword>
<evidence type="ECO:0000313" key="3">
    <source>
        <dbReference type="EMBL" id="MBE1486546.1"/>
    </source>
</evidence>
<feature type="compositionally biased region" description="Low complexity" evidence="1">
    <location>
        <begin position="112"/>
        <end position="158"/>
    </location>
</feature>
<keyword evidence="4" id="KW-1185">Reference proteome</keyword>
<dbReference type="RefSeq" id="WP_192766549.1">
    <property type="nucleotide sequence ID" value="NZ_JADBEB010000001.1"/>
</dbReference>
<dbReference type="Gene3D" id="2.60.40.1890">
    <property type="entry name" value="PCu(A)C copper chaperone"/>
    <property type="match status" value="1"/>
</dbReference>
<sequence>MTRSIWGARRAAAMLTGTAAATTLLLSGCGTGQIAETAAKVPTSVGANAQSADNNFKVRNLSIDYLSLEGYPAGGNAPMNVALYNDSGQPVTVKIMPEGARAVVLTGPSAAPTPGGTVSPSPSATATSGSPSPGTTSGSPEPGGSASATPTGGASATPTPTPTPVQESAAEIRLPAGGFVILNKTVGSWLQLAGLTEALPPGESVPLTFDFGGSKVQVDAPVAVPMTPAPVGTPVTGEGEEGEEGHGG</sequence>
<organism evidence="3 4">
    <name type="scientific">Plantactinospora soyae</name>
    <dbReference type="NCBI Taxonomy" id="1544732"/>
    <lineage>
        <taxon>Bacteria</taxon>
        <taxon>Bacillati</taxon>
        <taxon>Actinomycetota</taxon>
        <taxon>Actinomycetes</taxon>
        <taxon>Micromonosporales</taxon>
        <taxon>Micromonosporaceae</taxon>
        <taxon>Plantactinospora</taxon>
    </lineage>
</organism>
<feature type="region of interest" description="Disordered" evidence="1">
    <location>
        <begin position="106"/>
        <end position="167"/>
    </location>
</feature>